<gene>
    <name evidence="1" type="ORF">I8752_02725</name>
</gene>
<organism evidence="1 2">
    <name type="scientific">Dendronalium phyllosphericum CENA369</name>
    <dbReference type="NCBI Taxonomy" id="1725256"/>
    <lineage>
        <taxon>Bacteria</taxon>
        <taxon>Bacillati</taxon>
        <taxon>Cyanobacteriota</taxon>
        <taxon>Cyanophyceae</taxon>
        <taxon>Nostocales</taxon>
        <taxon>Nostocaceae</taxon>
        <taxon>Dendronalium</taxon>
        <taxon>Dendronalium phyllosphericum</taxon>
    </lineage>
</organism>
<protein>
    <submittedName>
        <fullName evidence="1">Uncharacterized protein</fullName>
    </submittedName>
</protein>
<accession>A0A8J7LDG4</accession>
<evidence type="ECO:0000313" key="1">
    <source>
        <dbReference type="EMBL" id="MBH8571963.1"/>
    </source>
</evidence>
<name>A0A8J7LDG4_9NOST</name>
<dbReference type="Proteomes" id="UP000662314">
    <property type="component" value="Unassembled WGS sequence"/>
</dbReference>
<dbReference type="EMBL" id="JAECZA010000006">
    <property type="protein sequence ID" value="MBH8571963.1"/>
    <property type="molecule type" value="Genomic_DNA"/>
</dbReference>
<dbReference type="AlphaFoldDB" id="A0A8J7LDG4"/>
<reference evidence="1 2" key="1">
    <citation type="journal article" date="2021" name="Int. J. Syst. Evol. Microbiol.">
        <title>Amazonocrinis nigriterrae gen. nov., sp. nov., Atlanticothrix silvestris gen. nov., sp. nov. and Dendronalium phyllosphericum gen. nov., sp. nov., nostocacean cyanobacteria from Brazilian environments.</title>
        <authorList>
            <person name="Alvarenga D.O."/>
            <person name="Andreote A.P.D."/>
            <person name="Branco L.H.Z."/>
            <person name="Delbaje E."/>
            <person name="Cruz R.B."/>
            <person name="Varani A.M."/>
            <person name="Fiore M.F."/>
        </authorList>
    </citation>
    <scope>NUCLEOTIDE SEQUENCE [LARGE SCALE GENOMIC DNA]</scope>
    <source>
        <strain evidence="1 2">CENA369</strain>
    </source>
</reference>
<keyword evidence="2" id="KW-1185">Reference proteome</keyword>
<sequence length="69" mass="8083">MSKQKEVLFSQYERSLSHFGVFRKQKEVLLSQYERSPSHFGVFRKRKEVLLSQTPVCLPITVFSASKMC</sequence>
<proteinExistence type="predicted"/>
<evidence type="ECO:0000313" key="2">
    <source>
        <dbReference type="Proteomes" id="UP000662314"/>
    </source>
</evidence>
<comment type="caution">
    <text evidence="1">The sequence shown here is derived from an EMBL/GenBank/DDBJ whole genome shotgun (WGS) entry which is preliminary data.</text>
</comment>
<dbReference type="RefSeq" id="WP_214430800.1">
    <property type="nucleotide sequence ID" value="NZ_CAWPUQ010000295.1"/>
</dbReference>